<sequence>MYQYSLYLVKSDYAQHFYYKIDTVYRFLYEQMMKNPDRTKDQYKMVLDKANAKDVFLHLNYWVSHDISLNIDRNQITVSYNQQQVYIEVNDFDMTILAESIVDVDKLLFQYLKTFHPHIFAVNYETYECGWITPLVGKQIYSL</sequence>
<accession>A0A1H8Z793</accession>
<dbReference type="AlphaFoldDB" id="A0A1H8Z793"/>
<organism evidence="1 2">
    <name type="scientific">Piscibacillus halophilus</name>
    <dbReference type="NCBI Taxonomy" id="571933"/>
    <lineage>
        <taxon>Bacteria</taxon>
        <taxon>Bacillati</taxon>
        <taxon>Bacillota</taxon>
        <taxon>Bacilli</taxon>
        <taxon>Bacillales</taxon>
        <taxon>Bacillaceae</taxon>
        <taxon>Piscibacillus</taxon>
    </lineage>
</organism>
<dbReference type="RefSeq" id="WP_175614630.1">
    <property type="nucleotide sequence ID" value="NZ_CAESCL010000004.1"/>
</dbReference>
<gene>
    <name evidence="1" type="ORF">SAMN05216362_101225</name>
</gene>
<dbReference type="EMBL" id="FOES01000001">
    <property type="protein sequence ID" value="SEP60339.1"/>
    <property type="molecule type" value="Genomic_DNA"/>
</dbReference>
<proteinExistence type="predicted"/>
<dbReference type="InterPro" id="IPR038449">
    <property type="entry name" value="SirA_sf"/>
</dbReference>
<protein>
    <recommendedName>
        <fullName evidence="3">Sporulation inhibitor of replication protein SirA</fullName>
    </recommendedName>
</protein>
<name>A0A1H8Z793_9BACI</name>
<dbReference type="STRING" id="571933.SAMN05216362_101225"/>
<dbReference type="Gene3D" id="3.30.310.250">
    <property type="entry name" value="Sporulation inhibitor of replication protein SirA"/>
    <property type="match status" value="1"/>
</dbReference>
<dbReference type="Proteomes" id="UP000199427">
    <property type="component" value="Unassembled WGS sequence"/>
</dbReference>
<evidence type="ECO:0008006" key="3">
    <source>
        <dbReference type="Google" id="ProtNLM"/>
    </source>
</evidence>
<dbReference type="Pfam" id="PF10747">
    <property type="entry name" value="SirA"/>
    <property type="match status" value="1"/>
</dbReference>
<keyword evidence="2" id="KW-1185">Reference proteome</keyword>
<evidence type="ECO:0000313" key="1">
    <source>
        <dbReference type="EMBL" id="SEP60339.1"/>
    </source>
</evidence>
<dbReference type="InterPro" id="IPR019683">
    <property type="entry name" value="SirA"/>
</dbReference>
<evidence type="ECO:0000313" key="2">
    <source>
        <dbReference type="Proteomes" id="UP000199427"/>
    </source>
</evidence>
<reference evidence="1 2" key="1">
    <citation type="submission" date="2016-10" db="EMBL/GenBank/DDBJ databases">
        <authorList>
            <person name="de Groot N.N."/>
        </authorList>
    </citation>
    <scope>NUCLEOTIDE SEQUENCE [LARGE SCALE GENOMIC DNA]</scope>
    <source>
        <strain evidence="1 2">DSM 21633</strain>
    </source>
</reference>